<dbReference type="GO" id="GO:0016887">
    <property type="term" value="F:ATP hydrolysis activity"/>
    <property type="evidence" value="ECO:0007669"/>
    <property type="project" value="InterPro"/>
</dbReference>
<feature type="domain" description="ABC transporter" evidence="9">
    <location>
        <begin position="3"/>
        <end position="245"/>
    </location>
</feature>
<evidence type="ECO:0000256" key="2">
    <source>
        <dbReference type="ARBA" id="ARBA00022448"/>
    </source>
</evidence>
<proteinExistence type="inferred from homology"/>
<evidence type="ECO:0000256" key="1">
    <source>
        <dbReference type="ARBA" id="ARBA00004202"/>
    </source>
</evidence>
<comment type="similarity">
    <text evidence="8">Belongs to the ABC transporter superfamily. Energy-coupling factor EcfA family.</text>
</comment>
<dbReference type="GO" id="GO:0042626">
    <property type="term" value="F:ATPase-coupled transmembrane transporter activity"/>
    <property type="evidence" value="ECO:0007669"/>
    <property type="project" value="TreeGrafter"/>
</dbReference>
<evidence type="ECO:0000256" key="6">
    <source>
        <dbReference type="ARBA" id="ARBA00022967"/>
    </source>
</evidence>
<keyword evidence="2 8" id="KW-0813">Transport</keyword>
<dbReference type="PANTHER" id="PTHR43553:SF27">
    <property type="entry name" value="ENERGY-COUPLING FACTOR TRANSPORTER ATP-BINDING PROTEIN ECFA2"/>
    <property type="match status" value="1"/>
</dbReference>
<keyword evidence="4 8" id="KW-0547">Nucleotide-binding</keyword>
<dbReference type="RefSeq" id="WP_090471602.1">
    <property type="nucleotide sequence ID" value="NZ_FOWF01000020.1"/>
</dbReference>
<protein>
    <recommendedName>
        <fullName evidence="8">Energy-coupling factor transporter ATP-binding protein EcfA2</fullName>
        <ecNumber evidence="8">7.-.-.-</ecNumber>
    </recommendedName>
</protein>
<keyword evidence="6" id="KW-1278">Translocase</keyword>
<dbReference type="InterPro" id="IPR003439">
    <property type="entry name" value="ABC_transporter-like_ATP-bd"/>
</dbReference>
<evidence type="ECO:0000313" key="10">
    <source>
        <dbReference type="EMBL" id="SFU61204.1"/>
    </source>
</evidence>
<dbReference type="STRING" id="155865.SAMN05216515_12020"/>
<dbReference type="OrthoDB" id="9784332at2"/>
<dbReference type="GO" id="GO:0005524">
    <property type="term" value="F:ATP binding"/>
    <property type="evidence" value="ECO:0007669"/>
    <property type="project" value="UniProtKB-UniRule"/>
</dbReference>
<sequence length="287" mass="31880">MSIQVRNLTHIYNQGMPDEDRALSNINFDIYDGEVASIIGHTGSGKSTLVQHLNGLLKPTEGSIIVGGTDITKPGVSMLDVRRRVGLVFQYPEYQLFEETVAKDVAFGPKNLGLSEKEIERRVEQALRMVGLDYGDVKDRSPFDLSGGQRRRVAIAGVIAMKPQVLILDEPTAGLDPGAHRDIMNMIHDVHQAEKNIIIFVTHNMDDVVRVSDKVLVMDRGKLVTVGTPAEVFSRKLHLERFGLDVPPVTAFIRELYRKGIPVDPETLTMQQAADEIVAFLRKKASQ</sequence>
<organism evidence="10 11">
    <name type="scientific">Eubacterium pyruvativorans</name>
    <dbReference type="NCBI Taxonomy" id="155865"/>
    <lineage>
        <taxon>Bacteria</taxon>
        <taxon>Bacillati</taxon>
        <taxon>Bacillota</taxon>
        <taxon>Clostridia</taxon>
        <taxon>Eubacteriales</taxon>
        <taxon>Eubacteriaceae</taxon>
        <taxon>Eubacterium</taxon>
    </lineage>
</organism>
<dbReference type="SMART" id="SM00382">
    <property type="entry name" value="AAA"/>
    <property type="match status" value="1"/>
</dbReference>
<keyword evidence="7 8" id="KW-0472">Membrane</keyword>
<evidence type="ECO:0000256" key="4">
    <source>
        <dbReference type="ARBA" id="ARBA00022741"/>
    </source>
</evidence>
<dbReference type="InterPro" id="IPR017871">
    <property type="entry name" value="ABC_transporter-like_CS"/>
</dbReference>
<dbReference type="InterPro" id="IPR015856">
    <property type="entry name" value="ABC_transpr_CbiO/EcfA_su"/>
</dbReference>
<keyword evidence="5 8" id="KW-0067">ATP-binding</keyword>
<evidence type="ECO:0000256" key="3">
    <source>
        <dbReference type="ARBA" id="ARBA00022475"/>
    </source>
</evidence>
<evidence type="ECO:0000313" key="11">
    <source>
        <dbReference type="Proteomes" id="UP000198817"/>
    </source>
</evidence>
<keyword evidence="3 8" id="KW-1003">Cell membrane</keyword>
<name>A0A1I7HKB2_9FIRM</name>
<evidence type="ECO:0000256" key="7">
    <source>
        <dbReference type="ARBA" id="ARBA00023136"/>
    </source>
</evidence>
<dbReference type="NCBIfam" id="TIGR04521">
    <property type="entry name" value="ECF_ATPase_2"/>
    <property type="match status" value="1"/>
</dbReference>
<dbReference type="PANTHER" id="PTHR43553">
    <property type="entry name" value="HEAVY METAL TRANSPORTER"/>
    <property type="match status" value="1"/>
</dbReference>
<evidence type="ECO:0000256" key="5">
    <source>
        <dbReference type="ARBA" id="ARBA00022840"/>
    </source>
</evidence>
<comment type="function">
    <text evidence="8">ATP-binding (A) component of a common energy-coupling factor (ECF) ABC-transporter complex.</text>
</comment>
<keyword evidence="11" id="KW-1185">Reference proteome</keyword>
<comment type="subunit">
    <text evidence="8">Forms a stable energy-coupling factor (ECF) transporter complex composed of 2 membrane-embedded substrate-binding proteins (S component), 2 ATP-binding proteins (A component) and 2 transmembrane proteins (T component).</text>
</comment>
<gene>
    <name evidence="10" type="ORF">SAMN05216508_1194</name>
</gene>
<dbReference type="FunFam" id="3.40.50.300:FF:000224">
    <property type="entry name" value="Energy-coupling factor transporter ATP-binding protein EcfA"/>
    <property type="match status" value="1"/>
</dbReference>
<comment type="subcellular location">
    <subcellularLocation>
        <location evidence="1 8">Cell membrane</location>
        <topology evidence="1 8">Peripheral membrane protein</topology>
    </subcellularLocation>
</comment>
<dbReference type="InterPro" id="IPR050095">
    <property type="entry name" value="ECF_ABC_transporter_ATP-bd"/>
</dbReference>
<dbReference type="AlphaFoldDB" id="A0A1I7HKB2"/>
<dbReference type="PROSITE" id="PS50893">
    <property type="entry name" value="ABC_TRANSPORTER_2"/>
    <property type="match status" value="1"/>
</dbReference>
<dbReference type="NCBIfam" id="NF010158">
    <property type="entry name" value="PRK13637.1"/>
    <property type="match status" value="1"/>
</dbReference>
<dbReference type="Gene3D" id="3.40.50.300">
    <property type="entry name" value="P-loop containing nucleotide triphosphate hydrolases"/>
    <property type="match status" value="1"/>
</dbReference>
<dbReference type="Pfam" id="PF00005">
    <property type="entry name" value="ABC_tran"/>
    <property type="match status" value="1"/>
</dbReference>
<dbReference type="InterPro" id="IPR027417">
    <property type="entry name" value="P-loop_NTPase"/>
</dbReference>
<dbReference type="EC" id="7.-.-.-" evidence="8"/>
<evidence type="ECO:0000256" key="8">
    <source>
        <dbReference type="RuleBase" id="RU365104"/>
    </source>
</evidence>
<dbReference type="SUPFAM" id="SSF52540">
    <property type="entry name" value="P-loop containing nucleoside triphosphate hydrolases"/>
    <property type="match status" value="1"/>
</dbReference>
<accession>A0A1I7HKB2</accession>
<evidence type="ECO:0000259" key="9">
    <source>
        <dbReference type="PROSITE" id="PS50893"/>
    </source>
</evidence>
<reference evidence="10 11" key="1">
    <citation type="submission" date="2016-10" db="EMBL/GenBank/DDBJ databases">
        <authorList>
            <person name="de Groot N.N."/>
        </authorList>
    </citation>
    <scope>NUCLEOTIDE SEQUENCE [LARGE SCALE GENOMIC DNA]</scope>
    <source>
        <strain evidence="10 11">KHGC13</strain>
    </source>
</reference>
<dbReference type="Proteomes" id="UP000198817">
    <property type="component" value="Unassembled WGS sequence"/>
</dbReference>
<dbReference type="CDD" id="cd03225">
    <property type="entry name" value="ABC_cobalt_CbiO_domain1"/>
    <property type="match status" value="1"/>
</dbReference>
<dbReference type="InterPro" id="IPR003593">
    <property type="entry name" value="AAA+_ATPase"/>
</dbReference>
<dbReference type="EMBL" id="FPBT01000019">
    <property type="protein sequence ID" value="SFU61204.1"/>
    <property type="molecule type" value="Genomic_DNA"/>
</dbReference>
<dbReference type="GO" id="GO:0043190">
    <property type="term" value="C:ATP-binding cassette (ABC) transporter complex"/>
    <property type="evidence" value="ECO:0007669"/>
    <property type="project" value="TreeGrafter"/>
</dbReference>
<dbReference type="InterPro" id="IPR030946">
    <property type="entry name" value="EcfA2"/>
</dbReference>
<dbReference type="PROSITE" id="PS00211">
    <property type="entry name" value="ABC_TRANSPORTER_1"/>
    <property type="match status" value="1"/>
</dbReference>